<name>A0A8H2X5E7_9AGAM</name>
<dbReference type="AlphaFoldDB" id="A0A8H2X5E7"/>
<dbReference type="Proteomes" id="UP000663841">
    <property type="component" value="Unassembled WGS sequence"/>
</dbReference>
<accession>A0A8H2X5E7</accession>
<evidence type="ECO:0000313" key="1">
    <source>
        <dbReference type="EMBL" id="CAE6418387.1"/>
    </source>
</evidence>
<protein>
    <submittedName>
        <fullName evidence="1">Uncharacterized protein</fullName>
    </submittedName>
</protein>
<proteinExistence type="predicted"/>
<reference evidence="1" key="1">
    <citation type="submission" date="2021-01" db="EMBL/GenBank/DDBJ databases">
        <authorList>
            <person name="Kaushik A."/>
        </authorList>
    </citation>
    <scope>NUCLEOTIDE SEQUENCE</scope>
    <source>
        <strain evidence="1">AG3-T5</strain>
    </source>
</reference>
<comment type="caution">
    <text evidence="1">The sequence shown here is derived from an EMBL/GenBank/DDBJ whole genome shotgun (WGS) entry which is preliminary data.</text>
</comment>
<sequence length="138" mass="15253">MVARIFDMMDRKFDKLAASDSSRSLCRQYLCRYLHRHIQQYPSVCWHYRSINLSIIGVSDVESELWKTGARRTAAIIVAGRLASTGNHSEDHFVDNSLANLNTTANFGDDSGAVRDFSFPEPSPGDVSAGSAVLRSGL</sequence>
<dbReference type="EMBL" id="CAJMWW010000071">
    <property type="protein sequence ID" value="CAE6418387.1"/>
    <property type="molecule type" value="Genomic_DNA"/>
</dbReference>
<evidence type="ECO:0000313" key="2">
    <source>
        <dbReference type="Proteomes" id="UP000663841"/>
    </source>
</evidence>
<gene>
    <name evidence="1" type="ORF">RDB_LOCUS38192</name>
</gene>
<organism evidence="1 2">
    <name type="scientific">Rhizoctonia solani</name>
    <dbReference type="NCBI Taxonomy" id="456999"/>
    <lineage>
        <taxon>Eukaryota</taxon>
        <taxon>Fungi</taxon>
        <taxon>Dikarya</taxon>
        <taxon>Basidiomycota</taxon>
        <taxon>Agaricomycotina</taxon>
        <taxon>Agaricomycetes</taxon>
        <taxon>Cantharellales</taxon>
        <taxon>Ceratobasidiaceae</taxon>
        <taxon>Rhizoctonia</taxon>
    </lineage>
</organism>